<dbReference type="Proteomes" id="UP001056120">
    <property type="component" value="Linkage Group LG02"/>
</dbReference>
<organism evidence="1 2">
    <name type="scientific">Smallanthus sonchifolius</name>
    <dbReference type="NCBI Taxonomy" id="185202"/>
    <lineage>
        <taxon>Eukaryota</taxon>
        <taxon>Viridiplantae</taxon>
        <taxon>Streptophyta</taxon>
        <taxon>Embryophyta</taxon>
        <taxon>Tracheophyta</taxon>
        <taxon>Spermatophyta</taxon>
        <taxon>Magnoliopsida</taxon>
        <taxon>eudicotyledons</taxon>
        <taxon>Gunneridae</taxon>
        <taxon>Pentapetalae</taxon>
        <taxon>asterids</taxon>
        <taxon>campanulids</taxon>
        <taxon>Asterales</taxon>
        <taxon>Asteraceae</taxon>
        <taxon>Asteroideae</taxon>
        <taxon>Heliantheae alliance</taxon>
        <taxon>Millerieae</taxon>
        <taxon>Smallanthus</taxon>
    </lineage>
</organism>
<keyword evidence="2" id="KW-1185">Reference proteome</keyword>
<protein>
    <submittedName>
        <fullName evidence="1">Uncharacterized protein</fullName>
    </submittedName>
</protein>
<sequence length="89" mass="10608">MSITNNLVKHSKTKHIEIRHHFIRDCVEKGLIELVKVHTDNNFADLFTKAFDRSWLELTRGPSSEFSSRKRECADKQDEYYNLFDDFED</sequence>
<proteinExistence type="predicted"/>
<gene>
    <name evidence="1" type="ORF">L1987_06314</name>
</gene>
<dbReference type="EMBL" id="CM042019">
    <property type="protein sequence ID" value="KAI3824843.1"/>
    <property type="molecule type" value="Genomic_DNA"/>
</dbReference>
<reference evidence="2" key="1">
    <citation type="journal article" date="2022" name="Mol. Ecol. Resour.">
        <title>The genomes of chicory, endive, great burdock and yacon provide insights into Asteraceae palaeo-polyploidization history and plant inulin production.</title>
        <authorList>
            <person name="Fan W."/>
            <person name="Wang S."/>
            <person name="Wang H."/>
            <person name="Wang A."/>
            <person name="Jiang F."/>
            <person name="Liu H."/>
            <person name="Zhao H."/>
            <person name="Xu D."/>
            <person name="Zhang Y."/>
        </authorList>
    </citation>
    <scope>NUCLEOTIDE SEQUENCE [LARGE SCALE GENOMIC DNA]</scope>
    <source>
        <strain evidence="2">cv. Yunnan</strain>
    </source>
</reference>
<comment type="caution">
    <text evidence="1">The sequence shown here is derived from an EMBL/GenBank/DDBJ whole genome shotgun (WGS) entry which is preliminary data.</text>
</comment>
<evidence type="ECO:0000313" key="2">
    <source>
        <dbReference type="Proteomes" id="UP001056120"/>
    </source>
</evidence>
<accession>A0ACB9JXZ5</accession>
<evidence type="ECO:0000313" key="1">
    <source>
        <dbReference type="EMBL" id="KAI3824843.1"/>
    </source>
</evidence>
<name>A0ACB9JXZ5_9ASTR</name>
<reference evidence="1 2" key="2">
    <citation type="journal article" date="2022" name="Mol. Ecol. Resour.">
        <title>The genomes of chicory, endive, great burdock and yacon provide insights into Asteraceae paleo-polyploidization history and plant inulin production.</title>
        <authorList>
            <person name="Fan W."/>
            <person name="Wang S."/>
            <person name="Wang H."/>
            <person name="Wang A."/>
            <person name="Jiang F."/>
            <person name="Liu H."/>
            <person name="Zhao H."/>
            <person name="Xu D."/>
            <person name="Zhang Y."/>
        </authorList>
    </citation>
    <scope>NUCLEOTIDE SEQUENCE [LARGE SCALE GENOMIC DNA]</scope>
    <source>
        <strain evidence="2">cv. Yunnan</strain>
        <tissue evidence="1">Leaves</tissue>
    </source>
</reference>